<sequence length="270" mass="27897">MPSAVSASVVVVVVVAVVADEVVVVGVVGVAVLVLVLVLGCGDAVVVVVADVDVVVLVGAEVVVVGVVVVVVSDGAAARAFIESGLTGRLAPLTPPTLETADPQLTFHELAPCLVTEYPRQSDPSSPVYRFTVWISTLYVWPLPAALGVLSLQTSVETCCPTAILSAVGSTNQLLDVPLTMTWYLNAEFVCIQVKWHCLMSDSAQRHVVVAPVGLAIAGRTFGATVNPPLVAVLLVSCQAALVPLTWESPKTDSATALSASAGRMDFSVT</sequence>
<keyword evidence="1" id="KW-0812">Transmembrane</keyword>
<keyword evidence="3" id="KW-1185">Reference proteome</keyword>
<dbReference type="AlphaFoldDB" id="A0A3S3ALI7"/>
<dbReference type="EMBL" id="RKLP01000012">
    <property type="protein sequence ID" value="RVW07572.1"/>
    <property type="molecule type" value="Genomic_DNA"/>
</dbReference>
<comment type="caution">
    <text evidence="2">The sequence shown here is derived from an EMBL/GenBank/DDBJ whole genome shotgun (WGS) entry which is preliminary data.</text>
</comment>
<keyword evidence="1" id="KW-1133">Transmembrane helix</keyword>
<feature type="transmembrane region" description="Helical" evidence="1">
    <location>
        <begin position="54"/>
        <end position="72"/>
    </location>
</feature>
<reference evidence="2 3" key="1">
    <citation type="submission" date="2018-11" db="EMBL/GenBank/DDBJ databases">
        <title>Rhodococcus spongicola sp. nov. and Rhodococcus xishaensis sp. nov. from marine sponges.</title>
        <authorList>
            <person name="Li L."/>
            <person name="Lin H.W."/>
        </authorList>
    </citation>
    <scope>NUCLEOTIDE SEQUENCE [LARGE SCALE GENOMIC DNA]</scope>
    <source>
        <strain evidence="2 3">CCTCC AB2014297</strain>
    </source>
</reference>
<proteinExistence type="predicted"/>
<dbReference type="Proteomes" id="UP000286208">
    <property type="component" value="Unassembled WGS sequence"/>
</dbReference>
<evidence type="ECO:0000313" key="3">
    <source>
        <dbReference type="Proteomes" id="UP000286208"/>
    </source>
</evidence>
<name>A0A3S3ALI7_9NOCA</name>
<accession>A0A3S3ALI7</accession>
<gene>
    <name evidence="2" type="ORF">EGT67_21665</name>
</gene>
<evidence type="ECO:0000313" key="2">
    <source>
        <dbReference type="EMBL" id="RVW07572.1"/>
    </source>
</evidence>
<keyword evidence="1" id="KW-0472">Membrane</keyword>
<evidence type="ECO:0000256" key="1">
    <source>
        <dbReference type="SAM" id="Phobius"/>
    </source>
</evidence>
<organism evidence="2 3">
    <name type="scientific">Prescottella agglutinans</name>
    <dbReference type="NCBI Taxonomy" id="1644129"/>
    <lineage>
        <taxon>Bacteria</taxon>
        <taxon>Bacillati</taxon>
        <taxon>Actinomycetota</taxon>
        <taxon>Actinomycetes</taxon>
        <taxon>Mycobacteriales</taxon>
        <taxon>Nocardiaceae</taxon>
        <taxon>Prescottella</taxon>
    </lineage>
</organism>
<feature type="transmembrane region" description="Helical" evidence="1">
    <location>
        <begin position="29"/>
        <end position="49"/>
    </location>
</feature>
<protein>
    <submittedName>
        <fullName evidence="2">Uncharacterized protein</fullName>
    </submittedName>
</protein>